<protein>
    <submittedName>
        <fullName evidence="2">Exported protein</fullName>
    </submittedName>
</protein>
<keyword evidence="1" id="KW-1133">Transmembrane helix</keyword>
<evidence type="ECO:0000313" key="3">
    <source>
        <dbReference type="Proteomes" id="UP000008963"/>
    </source>
</evidence>
<sequence>MGLTYLPKWIYSCITFVALLLMLIIGVWGFLFAALVYGILFAIFRKQKEDFRKDSNENVIVSPVNGRVYKIEKNVDHEFFGKDMTSVLIQVPFWKEFGLFFPVKSEIHDVQASCDSCLDHLVKFRLVNGMDIGLAVGQNILRLAPQIMVLPGDRGKQKVNFGFLPMGGEVRVFIPSALEVLINEKDEVVAGQGILAGIPTDIEEK</sequence>
<dbReference type="STRING" id="862908.BMS_0237"/>
<evidence type="ECO:0000256" key="1">
    <source>
        <dbReference type="SAM" id="Phobius"/>
    </source>
</evidence>
<dbReference type="HOGENOM" id="CLU_1335978_0_0_7"/>
<dbReference type="EMBL" id="FQ312005">
    <property type="protein sequence ID" value="CBW25168.1"/>
    <property type="molecule type" value="Genomic_DNA"/>
</dbReference>
<keyword evidence="1" id="KW-0472">Membrane</keyword>
<dbReference type="OrthoDB" id="5293638at2"/>
<dbReference type="RefSeq" id="WP_014242957.1">
    <property type="nucleotide sequence ID" value="NC_016620.1"/>
</dbReference>
<evidence type="ECO:0000313" key="2">
    <source>
        <dbReference type="EMBL" id="CBW25168.1"/>
    </source>
</evidence>
<dbReference type="PATRIC" id="fig|862908.3.peg.228"/>
<gene>
    <name evidence="2" type="ordered locus">BMS_0237</name>
</gene>
<keyword evidence="1" id="KW-0812">Transmembrane</keyword>
<keyword evidence="3" id="KW-1185">Reference proteome</keyword>
<reference evidence="3" key="1">
    <citation type="journal article" date="2013" name="ISME J.">
        <title>A small predatory core genome in the divergent marine Bacteriovorax marinus SJ and the terrestrial Bdellovibrio bacteriovorus.</title>
        <authorList>
            <person name="Crossman L.C."/>
            <person name="Chen H."/>
            <person name="Cerdeno-Tarraga A.M."/>
            <person name="Brooks K."/>
            <person name="Quail M.A."/>
            <person name="Pineiro S.A."/>
            <person name="Hobley L."/>
            <person name="Sockett R.E."/>
            <person name="Bentley S.D."/>
            <person name="Parkhill J."/>
            <person name="Williams H.N."/>
            <person name="Stine O.C."/>
        </authorList>
    </citation>
    <scope>NUCLEOTIDE SEQUENCE [LARGE SCALE GENOMIC DNA]</scope>
    <source>
        <strain evidence="3">ATCC BAA-682 / DSM 15412 / SJ</strain>
    </source>
</reference>
<dbReference type="Proteomes" id="UP000008963">
    <property type="component" value="Chromosome"/>
</dbReference>
<dbReference type="eggNOG" id="COG0688">
    <property type="taxonomic scope" value="Bacteria"/>
</dbReference>
<organism evidence="2 3">
    <name type="scientific">Halobacteriovorax marinus (strain ATCC BAA-682 / DSM 15412 / SJ)</name>
    <name type="common">Bacteriovorax marinus</name>
    <dbReference type="NCBI Taxonomy" id="862908"/>
    <lineage>
        <taxon>Bacteria</taxon>
        <taxon>Pseudomonadati</taxon>
        <taxon>Bdellovibrionota</taxon>
        <taxon>Bacteriovoracia</taxon>
        <taxon>Bacteriovoracales</taxon>
        <taxon>Halobacteriovoraceae</taxon>
        <taxon>Halobacteriovorax</taxon>
    </lineage>
</organism>
<dbReference type="AlphaFoldDB" id="E1X2X3"/>
<feature type="transmembrane region" description="Helical" evidence="1">
    <location>
        <begin position="16"/>
        <end position="44"/>
    </location>
</feature>
<accession>E1X2X3</accession>
<proteinExistence type="predicted"/>
<name>E1X2X3_HALMS</name>
<dbReference type="KEGG" id="bmx:BMS_0237"/>